<evidence type="ECO:0000313" key="2">
    <source>
        <dbReference type="EMBL" id="KAG0143964.1"/>
    </source>
</evidence>
<sequence length="452" mass="53011">MFENVCQVTNSTKLGDARQVPYIVSEDFVKFGRGTSSDDGGGQLPPPEYQHRRQVPPIGLNSSVTPNSSLRSEILSLSLPLFKLELVHFFSFFFPPSPITFLLSSLPSRSFLSPFYLSPGIWSTEGAMTWVRGVWRPDYGSAATIYFDNPSPYDPSLYSSYYALEDDYYGAYGDLLEYENQLRLSRDFSEEERMLRWRERLAFEELENDQRMRRYERMSERERQRLGLAGRSWWAGRYGGHGHGHHSHRGWRERFGDRLAGWTADRLPLSSALGCRFGGARVASSLGYGGVRARVQDSLARSEQRIDRALYRQGDRLASAMCEQDRYMRGVGEDRLGLRMEEDRLERRMEEDRLERRMEEDRLERRLDEDRLERRLEAEDRELRLEQTLDRERMLADQDMLSSRVLEDRIYGDELGMRSSMSDAIYREAEIDNYERDRGFGRELIYERDSYY</sequence>
<dbReference type="OrthoDB" id="2497981at2759"/>
<accession>A0A9P6T9U3</accession>
<organism evidence="2 3">
    <name type="scientific">Cronartium quercuum f. sp. fusiforme G11</name>
    <dbReference type="NCBI Taxonomy" id="708437"/>
    <lineage>
        <taxon>Eukaryota</taxon>
        <taxon>Fungi</taxon>
        <taxon>Dikarya</taxon>
        <taxon>Basidiomycota</taxon>
        <taxon>Pucciniomycotina</taxon>
        <taxon>Pucciniomycetes</taxon>
        <taxon>Pucciniales</taxon>
        <taxon>Coleosporiaceae</taxon>
        <taxon>Cronartium</taxon>
    </lineage>
</organism>
<dbReference type="Proteomes" id="UP000886653">
    <property type="component" value="Unassembled WGS sequence"/>
</dbReference>
<evidence type="ECO:0000313" key="3">
    <source>
        <dbReference type="Proteomes" id="UP000886653"/>
    </source>
</evidence>
<comment type="caution">
    <text evidence="2">The sequence shown here is derived from an EMBL/GenBank/DDBJ whole genome shotgun (WGS) entry which is preliminary data.</text>
</comment>
<reference evidence="2" key="1">
    <citation type="submission" date="2013-11" db="EMBL/GenBank/DDBJ databases">
        <title>Genome sequence of the fusiform rust pathogen reveals effectors for host alternation and coevolution with pine.</title>
        <authorList>
            <consortium name="DOE Joint Genome Institute"/>
            <person name="Smith K."/>
            <person name="Pendleton A."/>
            <person name="Kubisiak T."/>
            <person name="Anderson C."/>
            <person name="Salamov A."/>
            <person name="Aerts A."/>
            <person name="Riley R."/>
            <person name="Clum A."/>
            <person name="Lindquist E."/>
            <person name="Ence D."/>
            <person name="Campbell M."/>
            <person name="Kronenberg Z."/>
            <person name="Feau N."/>
            <person name="Dhillon B."/>
            <person name="Hamelin R."/>
            <person name="Burleigh J."/>
            <person name="Smith J."/>
            <person name="Yandell M."/>
            <person name="Nelson C."/>
            <person name="Grigoriev I."/>
            <person name="Davis J."/>
        </authorList>
    </citation>
    <scope>NUCLEOTIDE SEQUENCE</scope>
    <source>
        <strain evidence="2">G11</strain>
    </source>
</reference>
<name>A0A9P6T9U3_9BASI</name>
<dbReference type="EMBL" id="MU167306">
    <property type="protein sequence ID" value="KAG0143964.1"/>
    <property type="molecule type" value="Genomic_DNA"/>
</dbReference>
<evidence type="ECO:0000256" key="1">
    <source>
        <dbReference type="SAM" id="Coils"/>
    </source>
</evidence>
<protein>
    <submittedName>
        <fullName evidence="2">Uncharacterized protein</fullName>
    </submittedName>
</protein>
<proteinExistence type="predicted"/>
<dbReference type="AlphaFoldDB" id="A0A9P6T9U3"/>
<keyword evidence="1" id="KW-0175">Coiled coil</keyword>
<feature type="coiled-coil region" evidence="1">
    <location>
        <begin position="342"/>
        <end position="389"/>
    </location>
</feature>
<gene>
    <name evidence="2" type="ORF">CROQUDRAFT_95661</name>
</gene>
<keyword evidence="3" id="KW-1185">Reference proteome</keyword>